<gene>
    <name evidence="3" type="ORF">DYI23_17010</name>
</gene>
<sequence>MKAVGLYLVAVSAFFLVFPAVDLWASGLFYSDESGFFARNEPFLRRFRHLGPHIVKIVAITSVVVLLAKLFLPARSPLMPLRAPVFLLTTLILGPGVLVNLILKNNWGRPRPVMVDVFGGDMPYQPVWLPTNWCDTNCSFVSGEASAGMWLVAAVFIAPVAWRLALLAFLLPLGLLLSLNRIAFGGHFLSDTLISWGLTLLVILAVHRILYVQAPAWLRDTHLDEWFTRKGRILQVMMNRGGTRAAARMRRFVGMFGKHH</sequence>
<feature type="transmembrane region" description="Helical" evidence="1">
    <location>
        <begin position="193"/>
        <end position="211"/>
    </location>
</feature>
<reference evidence="3" key="2">
    <citation type="journal article" date="2021" name="Microorganisms">
        <title>Bacterial Dimethylsulfoniopropionate Biosynthesis in the East China Sea.</title>
        <authorList>
            <person name="Liu J."/>
            <person name="Zhang Y."/>
            <person name="Liu J."/>
            <person name="Zhong H."/>
            <person name="Williams B.T."/>
            <person name="Zheng Y."/>
            <person name="Curson A.R.J."/>
            <person name="Sun C."/>
            <person name="Sun H."/>
            <person name="Song D."/>
            <person name="Wagner Mackenzie B."/>
            <person name="Bermejo Martinez A."/>
            <person name="Todd J.D."/>
            <person name="Zhang X.H."/>
        </authorList>
    </citation>
    <scope>NUCLEOTIDE SEQUENCE</scope>
    <source>
        <strain evidence="3">AESS21</strain>
    </source>
</reference>
<dbReference type="EMBL" id="QTKU01000004">
    <property type="protein sequence ID" value="MBS8261931.1"/>
    <property type="molecule type" value="Genomic_DNA"/>
</dbReference>
<evidence type="ECO:0000313" key="3">
    <source>
        <dbReference type="EMBL" id="MBS8261931.1"/>
    </source>
</evidence>
<name>A0A944CGQ5_9HYPH</name>
<feature type="domain" description="Phosphatidic acid phosphatase type 2/haloperoxidase" evidence="2">
    <location>
        <begin position="86"/>
        <end position="210"/>
    </location>
</feature>
<evidence type="ECO:0000313" key="4">
    <source>
        <dbReference type="Proteomes" id="UP000705379"/>
    </source>
</evidence>
<dbReference type="AlphaFoldDB" id="A0A944CGQ5"/>
<organism evidence="3 4">
    <name type="scientific">Roseibium polysiphoniae</name>
    <dbReference type="NCBI Taxonomy" id="2571221"/>
    <lineage>
        <taxon>Bacteria</taxon>
        <taxon>Pseudomonadati</taxon>
        <taxon>Pseudomonadota</taxon>
        <taxon>Alphaproteobacteria</taxon>
        <taxon>Hyphomicrobiales</taxon>
        <taxon>Stappiaceae</taxon>
        <taxon>Roseibium</taxon>
    </lineage>
</organism>
<dbReference type="CDD" id="cd03396">
    <property type="entry name" value="PAP2_like_6"/>
    <property type="match status" value="1"/>
</dbReference>
<evidence type="ECO:0000259" key="2">
    <source>
        <dbReference type="Pfam" id="PF01569"/>
    </source>
</evidence>
<dbReference type="Proteomes" id="UP000705379">
    <property type="component" value="Unassembled WGS sequence"/>
</dbReference>
<dbReference type="Pfam" id="PF01569">
    <property type="entry name" value="PAP2"/>
    <property type="match status" value="1"/>
</dbReference>
<proteinExistence type="predicted"/>
<accession>A0A944CGQ5</accession>
<keyword evidence="1" id="KW-0472">Membrane</keyword>
<feature type="transmembrane region" description="Helical" evidence="1">
    <location>
        <begin position="6"/>
        <end position="30"/>
    </location>
</feature>
<feature type="transmembrane region" description="Helical" evidence="1">
    <location>
        <begin position="149"/>
        <end position="173"/>
    </location>
</feature>
<protein>
    <submittedName>
        <fullName evidence="3">PAP2 family protein</fullName>
    </submittedName>
</protein>
<dbReference type="InterPro" id="IPR000326">
    <property type="entry name" value="PAP2/HPO"/>
</dbReference>
<dbReference type="InterPro" id="IPR036938">
    <property type="entry name" value="PAP2/HPO_sf"/>
</dbReference>
<feature type="transmembrane region" description="Helical" evidence="1">
    <location>
        <begin position="84"/>
        <end position="103"/>
    </location>
</feature>
<feature type="transmembrane region" description="Helical" evidence="1">
    <location>
        <begin position="50"/>
        <end position="72"/>
    </location>
</feature>
<dbReference type="Gene3D" id="1.20.144.10">
    <property type="entry name" value="Phosphatidic acid phosphatase type 2/haloperoxidase"/>
    <property type="match status" value="1"/>
</dbReference>
<comment type="caution">
    <text evidence="3">The sequence shown here is derived from an EMBL/GenBank/DDBJ whole genome shotgun (WGS) entry which is preliminary data.</text>
</comment>
<dbReference type="SUPFAM" id="SSF48317">
    <property type="entry name" value="Acid phosphatase/Vanadium-dependent haloperoxidase"/>
    <property type="match status" value="1"/>
</dbReference>
<keyword evidence="1" id="KW-0812">Transmembrane</keyword>
<keyword evidence="1" id="KW-1133">Transmembrane helix</keyword>
<evidence type="ECO:0000256" key="1">
    <source>
        <dbReference type="SAM" id="Phobius"/>
    </source>
</evidence>
<reference evidence="3" key="1">
    <citation type="submission" date="2018-08" db="EMBL/GenBank/DDBJ databases">
        <authorList>
            <person name="Jin W."/>
            <person name="Wang H."/>
            <person name="Yang Y."/>
            <person name="Li M."/>
            <person name="Liu J."/>
        </authorList>
    </citation>
    <scope>NUCLEOTIDE SEQUENCE</scope>
    <source>
        <strain evidence="3">AESS21</strain>
    </source>
</reference>